<keyword evidence="2 7" id="KW-0813">Transport</keyword>
<organism evidence="9 10">
    <name type="scientific">Fontibacillus solani</name>
    <dbReference type="NCBI Taxonomy" id="1572857"/>
    <lineage>
        <taxon>Bacteria</taxon>
        <taxon>Bacillati</taxon>
        <taxon>Bacillota</taxon>
        <taxon>Bacilli</taxon>
        <taxon>Bacillales</taxon>
        <taxon>Paenibacillaceae</taxon>
        <taxon>Fontibacillus</taxon>
    </lineage>
</organism>
<keyword evidence="5 7" id="KW-1133">Transmembrane helix</keyword>
<protein>
    <submittedName>
        <fullName evidence="9">Multiple sugar transport system permease protein</fullName>
    </submittedName>
</protein>
<dbReference type="InterPro" id="IPR035906">
    <property type="entry name" value="MetI-like_sf"/>
</dbReference>
<dbReference type="Gene3D" id="1.10.3720.10">
    <property type="entry name" value="MetI-like"/>
    <property type="match status" value="1"/>
</dbReference>
<evidence type="ECO:0000313" key="9">
    <source>
        <dbReference type="EMBL" id="MBA9088383.1"/>
    </source>
</evidence>
<feature type="domain" description="ABC transmembrane type-1" evidence="8">
    <location>
        <begin position="80"/>
        <end position="271"/>
    </location>
</feature>
<keyword evidence="10" id="KW-1185">Reference proteome</keyword>
<evidence type="ECO:0000313" key="10">
    <source>
        <dbReference type="Proteomes" id="UP000567067"/>
    </source>
</evidence>
<dbReference type="PANTHER" id="PTHR43744:SF12">
    <property type="entry name" value="ABC TRANSPORTER PERMEASE PROTEIN MG189-RELATED"/>
    <property type="match status" value="1"/>
</dbReference>
<dbReference type="SUPFAM" id="SSF161098">
    <property type="entry name" value="MetI-like"/>
    <property type="match status" value="1"/>
</dbReference>
<dbReference type="RefSeq" id="WP_182539936.1">
    <property type="nucleotide sequence ID" value="NZ_JACJIP010000049.1"/>
</dbReference>
<keyword evidence="9" id="KW-0762">Sugar transport</keyword>
<dbReference type="AlphaFoldDB" id="A0A7W3XU77"/>
<evidence type="ECO:0000259" key="8">
    <source>
        <dbReference type="PROSITE" id="PS50928"/>
    </source>
</evidence>
<evidence type="ECO:0000256" key="3">
    <source>
        <dbReference type="ARBA" id="ARBA00022475"/>
    </source>
</evidence>
<reference evidence="9 10" key="1">
    <citation type="submission" date="2020-08" db="EMBL/GenBank/DDBJ databases">
        <title>Genomic Encyclopedia of Type Strains, Phase III (KMG-III): the genomes of soil and plant-associated and newly described type strains.</title>
        <authorList>
            <person name="Whitman W."/>
        </authorList>
    </citation>
    <scope>NUCLEOTIDE SEQUENCE [LARGE SCALE GENOMIC DNA]</scope>
    <source>
        <strain evidence="9 10">CECT 8693</strain>
    </source>
</reference>
<feature type="transmembrane region" description="Helical" evidence="7">
    <location>
        <begin position="148"/>
        <end position="169"/>
    </location>
</feature>
<accession>A0A7W3XU77</accession>
<keyword evidence="4 7" id="KW-0812">Transmembrane</keyword>
<evidence type="ECO:0000256" key="2">
    <source>
        <dbReference type="ARBA" id="ARBA00022448"/>
    </source>
</evidence>
<dbReference type="GO" id="GO:0055085">
    <property type="term" value="P:transmembrane transport"/>
    <property type="evidence" value="ECO:0007669"/>
    <property type="project" value="InterPro"/>
</dbReference>
<dbReference type="PANTHER" id="PTHR43744">
    <property type="entry name" value="ABC TRANSPORTER PERMEASE PROTEIN MG189-RELATED-RELATED"/>
    <property type="match status" value="1"/>
</dbReference>
<dbReference type="Proteomes" id="UP000567067">
    <property type="component" value="Unassembled WGS sequence"/>
</dbReference>
<keyword evidence="3" id="KW-1003">Cell membrane</keyword>
<comment type="subcellular location">
    <subcellularLocation>
        <location evidence="1 7">Cell membrane</location>
        <topology evidence="1 7">Multi-pass membrane protein</topology>
    </subcellularLocation>
</comment>
<comment type="similarity">
    <text evidence="7">Belongs to the binding-protein-dependent transport system permease family.</text>
</comment>
<feature type="transmembrane region" description="Helical" evidence="7">
    <location>
        <begin position="115"/>
        <end position="136"/>
    </location>
</feature>
<dbReference type="EMBL" id="JACJIP010000049">
    <property type="protein sequence ID" value="MBA9088383.1"/>
    <property type="molecule type" value="Genomic_DNA"/>
</dbReference>
<evidence type="ECO:0000256" key="6">
    <source>
        <dbReference type="ARBA" id="ARBA00023136"/>
    </source>
</evidence>
<gene>
    <name evidence="9" type="ORF">FHR92_004882</name>
</gene>
<feature type="transmembrane region" description="Helical" evidence="7">
    <location>
        <begin position="21"/>
        <end position="43"/>
    </location>
</feature>
<evidence type="ECO:0000256" key="1">
    <source>
        <dbReference type="ARBA" id="ARBA00004651"/>
    </source>
</evidence>
<feature type="transmembrane region" description="Helical" evidence="7">
    <location>
        <begin position="190"/>
        <end position="212"/>
    </location>
</feature>
<dbReference type="PROSITE" id="PS50928">
    <property type="entry name" value="ABC_TM1"/>
    <property type="match status" value="1"/>
</dbReference>
<dbReference type="GO" id="GO:0005886">
    <property type="term" value="C:plasma membrane"/>
    <property type="evidence" value="ECO:0007669"/>
    <property type="project" value="UniProtKB-SubCell"/>
</dbReference>
<proteinExistence type="inferred from homology"/>
<dbReference type="CDD" id="cd06261">
    <property type="entry name" value="TM_PBP2"/>
    <property type="match status" value="1"/>
</dbReference>
<feature type="transmembrane region" description="Helical" evidence="7">
    <location>
        <begin position="250"/>
        <end position="271"/>
    </location>
</feature>
<dbReference type="Pfam" id="PF00528">
    <property type="entry name" value="BPD_transp_1"/>
    <property type="match status" value="1"/>
</dbReference>
<feature type="transmembrane region" description="Helical" evidence="7">
    <location>
        <begin position="84"/>
        <end position="106"/>
    </location>
</feature>
<name>A0A7W3XU77_9BACL</name>
<evidence type="ECO:0000256" key="5">
    <source>
        <dbReference type="ARBA" id="ARBA00022989"/>
    </source>
</evidence>
<keyword evidence="6 7" id="KW-0472">Membrane</keyword>
<evidence type="ECO:0000256" key="4">
    <source>
        <dbReference type="ARBA" id="ARBA00022692"/>
    </source>
</evidence>
<dbReference type="InterPro" id="IPR000515">
    <property type="entry name" value="MetI-like"/>
</dbReference>
<comment type="caution">
    <text evidence="9">The sequence shown here is derived from an EMBL/GenBank/DDBJ whole genome shotgun (WGS) entry which is preliminary data.</text>
</comment>
<evidence type="ECO:0000256" key="7">
    <source>
        <dbReference type="RuleBase" id="RU363032"/>
    </source>
</evidence>
<sequence length="285" mass="32252">MSSVREIRASNRFPVEKLRMILVYLLLIAGVGIMLFPFLWMVATSFKIPQDVYNLRLIPETITLDNYATIFKKAPFSEWIKNTLIISLIATATVVIFDTAAGYVLAKFSFIGKQLIFIIIISTIMVPTEMLIIPWYLIANEFGWSDTYWGVLFPGIITAFGIFLMRQFMDSIPSDLLDAARVDGLNEWSILLNIAIPLVKPAIVTLIILTFIGNWNQFIWPLIVLQTEDKFTLPVGIVYFSSELKDTSNWILIMAGTTISIAPLILIFLIFQKQIIRGIALSGMK</sequence>